<proteinExistence type="predicted"/>
<name>A0ABX1PFB1_9RHOO</name>
<dbReference type="Pfam" id="PF03779">
    <property type="entry name" value="SPW"/>
    <property type="match status" value="1"/>
</dbReference>
<feature type="transmembrane region" description="Helical" evidence="1">
    <location>
        <begin position="35"/>
        <end position="54"/>
    </location>
</feature>
<feature type="domain" description="SPW repeat-containing integral membrane" evidence="2">
    <location>
        <begin position="6"/>
        <end position="101"/>
    </location>
</feature>
<evidence type="ECO:0000313" key="4">
    <source>
        <dbReference type="Proteomes" id="UP000615989"/>
    </source>
</evidence>
<evidence type="ECO:0000313" key="3">
    <source>
        <dbReference type="EMBL" id="NMG23184.1"/>
    </source>
</evidence>
<keyword evidence="1" id="KW-0472">Membrane</keyword>
<gene>
    <name evidence="3" type="ORF">GO606_00335</name>
</gene>
<protein>
    <recommendedName>
        <fullName evidence="2">SPW repeat-containing integral membrane domain-containing protein</fullName>
    </recommendedName>
</protein>
<keyword evidence="1" id="KW-0812">Transmembrane</keyword>
<keyword evidence="4" id="KW-1185">Reference proteome</keyword>
<dbReference type="Proteomes" id="UP000615989">
    <property type="component" value="Unassembled WGS sequence"/>
</dbReference>
<evidence type="ECO:0000259" key="2">
    <source>
        <dbReference type="Pfam" id="PF03779"/>
    </source>
</evidence>
<evidence type="ECO:0000256" key="1">
    <source>
        <dbReference type="SAM" id="Phobius"/>
    </source>
</evidence>
<feature type="transmembrane region" description="Helical" evidence="1">
    <location>
        <begin position="86"/>
        <end position="105"/>
    </location>
</feature>
<sequence>MKVKHWQDPANLVLGLWMVVSPWALAYQAETNAVWSAVIAGALVAALALFELFQVKAWEEWGNMALGLWMVISPWVLGFATSAGAMWNAVIVGLAVAALALWALATDRDIGGWWSHAA</sequence>
<reference evidence="3" key="1">
    <citation type="submission" date="2019-12" db="EMBL/GenBank/DDBJ databases">
        <title>Comparative genomics gives insights into the taxonomy of the Azoarcus-Aromatoleum group and reveals separate origins of nif in the plant-associated Azoarcus and non-plant-associated Aromatoleum sub-groups.</title>
        <authorList>
            <person name="Lafos M."/>
            <person name="Maluk M."/>
            <person name="Batista M."/>
            <person name="Junghare M."/>
            <person name="Carmona M."/>
            <person name="Faoro H."/>
            <person name="Cruz L.M."/>
            <person name="Battistoni F."/>
            <person name="De Souza E."/>
            <person name="Pedrosa F."/>
            <person name="Chen W.-M."/>
            <person name="Poole P.S."/>
            <person name="Dixon R.A."/>
            <person name="James E.K."/>
        </authorList>
    </citation>
    <scope>NUCLEOTIDE SEQUENCE</scope>
    <source>
        <strain evidence="3">LuFRes1</strain>
    </source>
</reference>
<feature type="transmembrane region" description="Helical" evidence="1">
    <location>
        <begin position="61"/>
        <end position="80"/>
    </location>
</feature>
<keyword evidence="1" id="KW-1133">Transmembrane helix</keyword>
<dbReference type="EMBL" id="WTVG01000001">
    <property type="protein sequence ID" value="NMG23184.1"/>
    <property type="molecule type" value="Genomic_DNA"/>
</dbReference>
<dbReference type="InterPro" id="IPR005530">
    <property type="entry name" value="SPW"/>
</dbReference>
<organism evidence="3 4">
    <name type="scientific">Aromatoleum anaerobium</name>
    <dbReference type="NCBI Taxonomy" id="182180"/>
    <lineage>
        <taxon>Bacteria</taxon>
        <taxon>Pseudomonadati</taxon>
        <taxon>Pseudomonadota</taxon>
        <taxon>Betaproteobacteria</taxon>
        <taxon>Rhodocyclales</taxon>
        <taxon>Rhodocyclaceae</taxon>
        <taxon>Aromatoleum</taxon>
    </lineage>
</organism>
<accession>A0ABX1PFB1</accession>
<comment type="caution">
    <text evidence="3">The sequence shown here is derived from an EMBL/GenBank/DDBJ whole genome shotgun (WGS) entry which is preliminary data.</text>
</comment>
<feature type="transmembrane region" description="Helical" evidence="1">
    <location>
        <begin position="12"/>
        <end position="29"/>
    </location>
</feature>